<dbReference type="Proteomes" id="UP000002051">
    <property type="component" value="Chromosome 6"/>
</dbReference>
<keyword evidence="6" id="KW-0472">Membrane</keyword>
<reference evidence="8 12" key="1">
    <citation type="journal article" date="2011" name="Nature">
        <title>The Medicago genome provides insight into the evolution of rhizobial symbioses.</title>
        <authorList>
            <person name="Young N.D."/>
            <person name="Debelle F."/>
            <person name="Oldroyd G.E."/>
            <person name="Geurts R."/>
            <person name="Cannon S.B."/>
            <person name="Udvardi M.K."/>
            <person name="Benedito V.A."/>
            <person name="Mayer K.F."/>
            <person name="Gouzy J."/>
            <person name="Schoof H."/>
            <person name="Van de Peer Y."/>
            <person name="Proost S."/>
            <person name="Cook D.R."/>
            <person name="Meyers B.C."/>
            <person name="Spannagl M."/>
            <person name="Cheung F."/>
            <person name="De Mita S."/>
            <person name="Krishnakumar V."/>
            <person name="Gundlach H."/>
            <person name="Zhou S."/>
            <person name="Mudge J."/>
            <person name="Bharti A.K."/>
            <person name="Murray J.D."/>
            <person name="Naoumkina M.A."/>
            <person name="Rosen B."/>
            <person name="Silverstein K.A."/>
            <person name="Tang H."/>
            <person name="Rombauts S."/>
            <person name="Zhao P.X."/>
            <person name="Zhou P."/>
            <person name="Barbe V."/>
            <person name="Bardou P."/>
            <person name="Bechner M."/>
            <person name="Bellec A."/>
            <person name="Berger A."/>
            <person name="Berges H."/>
            <person name="Bidwell S."/>
            <person name="Bisseling T."/>
            <person name="Choisne N."/>
            <person name="Couloux A."/>
            <person name="Denny R."/>
            <person name="Deshpande S."/>
            <person name="Dai X."/>
            <person name="Doyle J.J."/>
            <person name="Dudez A.M."/>
            <person name="Farmer A.D."/>
            <person name="Fouteau S."/>
            <person name="Franken C."/>
            <person name="Gibelin C."/>
            <person name="Gish J."/>
            <person name="Goldstein S."/>
            <person name="Gonzalez A.J."/>
            <person name="Green P.J."/>
            <person name="Hallab A."/>
            <person name="Hartog M."/>
            <person name="Hua A."/>
            <person name="Humphray S.J."/>
            <person name="Jeong D.H."/>
            <person name="Jing Y."/>
            <person name="Jocker A."/>
            <person name="Kenton S.M."/>
            <person name="Kim D.J."/>
            <person name="Klee K."/>
            <person name="Lai H."/>
            <person name="Lang C."/>
            <person name="Lin S."/>
            <person name="Macmil S.L."/>
            <person name="Magdelenat G."/>
            <person name="Matthews L."/>
            <person name="McCorrison J."/>
            <person name="Monaghan E.L."/>
            <person name="Mun J.H."/>
            <person name="Najar F.Z."/>
            <person name="Nicholson C."/>
            <person name="Noirot C."/>
            <person name="O'Bleness M."/>
            <person name="Paule C.R."/>
            <person name="Poulain J."/>
            <person name="Prion F."/>
            <person name="Qin B."/>
            <person name="Qu C."/>
            <person name="Retzel E.F."/>
            <person name="Riddle C."/>
            <person name="Sallet E."/>
            <person name="Samain S."/>
            <person name="Samson N."/>
            <person name="Sanders I."/>
            <person name="Saurat O."/>
            <person name="Scarpelli C."/>
            <person name="Schiex T."/>
            <person name="Segurens B."/>
            <person name="Severin A.J."/>
            <person name="Sherrier D.J."/>
            <person name="Shi R."/>
            <person name="Sims S."/>
            <person name="Singer S.R."/>
            <person name="Sinharoy S."/>
            <person name="Sterck L."/>
            <person name="Viollet A."/>
            <person name="Wang B.B."/>
            <person name="Wang K."/>
            <person name="Wang M."/>
            <person name="Wang X."/>
            <person name="Warfsmann J."/>
            <person name="Weissenbach J."/>
            <person name="White D.D."/>
            <person name="White J.D."/>
            <person name="Wiley G.B."/>
            <person name="Wincker P."/>
            <person name="Xing Y."/>
            <person name="Yang L."/>
            <person name="Yao Z."/>
            <person name="Ying F."/>
            <person name="Zhai J."/>
            <person name="Zhou L."/>
            <person name="Zuber A."/>
            <person name="Denarie J."/>
            <person name="Dixon R.A."/>
            <person name="May G.D."/>
            <person name="Schwartz D.C."/>
            <person name="Rogers J."/>
            <person name="Quetier F."/>
            <person name="Town C.D."/>
            <person name="Roe B.A."/>
        </authorList>
    </citation>
    <scope>NUCLEOTIDE SEQUENCE [LARGE SCALE GENOMIC DNA]</scope>
    <source>
        <strain evidence="8">A17</strain>
        <strain evidence="11 12">cv. Jemalong A17</strain>
    </source>
</reference>
<dbReference type="HOGENOM" id="CLU_148940_0_0_1"/>
<evidence type="ECO:0000256" key="3">
    <source>
        <dbReference type="ARBA" id="ARBA00022833"/>
    </source>
</evidence>
<dbReference type="GO" id="GO:0008270">
    <property type="term" value="F:zinc ion binding"/>
    <property type="evidence" value="ECO:0007669"/>
    <property type="project" value="UniProtKB-KW"/>
</dbReference>
<dbReference type="InterPro" id="IPR010666">
    <property type="entry name" value="Znf_GRF"/>
</dbReference>
<keyword evidence="12" id="KW-1185">Reference proteome</keyword>
<organism evidence="8 12">
    <name type="scientific">Medicago truncatula</name>
    <name type="common">Barrel medic</name>
    <name type="synonym">Medicago tribuloides</name>
    <dbReference type="NCBI Taxonomy" id="3880"/>
    <lineage>
        <taxon>Eukaryota</taxon>
        <taxon>Viridiplantae</taxon>
        <taxon>Streptophyta</taxon>
        <taxon>Embryophyta</taxon>
        <taxon>Tracheophyta</taxon>
        <taxon>Spermatophyta</taxon>
        <taxon>Magnoliopsida</taxon>
        <taxon>eudicotyledons</taxon>
        <taxon>Gunneridae</taxon>
        <taxon>Pentapetalae</taxon>
        <taxon>rosids</taxon>
        <taxon>fabids</taxon>
        <taxon>Fabales</taxon>
        <taxon>Fabaceae</taxon>
        <taxon>Papilionoideae</taxon>
        <taxon>50 kb inversion clade</taxon>
        <taxon>NPAAA clade</taxon>
        <taxon>Hologalegina</taxon>
        <taxon>IRL clade</taxon>
        <taxon>Trifolieae</taxon>
        <taxon>Medicago</taxon>
    </lineage>
</organism>
<reference evidence="9" key="4">
    <citation type="journal article" date="2018" name="Nat. Plants">
        <title>Whole-genome landscape of Medicago truncatula symbiotic genes.</title>
        <authorList>
            <person name="Pecrix Y."/>
            <person name="Gamas P."/>
            <person name="Carrere S."/>
        </authorList>
    </citation>
    <scope>NUCLEOTIDE SEQUENCE</scope>
    <source>
        <tissue evidence="9">Leaves</tissue>
    </source>
</reference>
<evidence type="ECO:0000256" key="2">
    <source>
        <dbReference type="ARBA" id="ARBA00022771"/>
    </source>
</evidence>
<feature type="transmembrane region" description="Helical" evidence="6">
    <location>
        <begin position="125"/>
        <end position="149"/>
    </location>
</feature>
<protein>
    <submittedName>
        <fullName evidence="8">GRF zinc finger protein</fullName>
    </submittedName>
    <submittedName>
        <fullName evidence="9">Putative transcription factor GRF family</fullName>
    </submittedName>
</protein>
<dbReference type="EnsemblPlants" id="AES76462">
    <property type="protein sequence ID" value="AES76462"/>
    <property type="gene ID" value="MTR_6g079080"/>
</dbReference>
<dbReference type="PaxDb" id="3880-AES76462"/>
<evidence type="ECO:0000313" key="12">
    <source>
        <dbReference type="Proteomes" id="UP000002051"/>
    </source>
</evidence>
<dbReference type="EMBL" id="CM001222">
    <property type="protein sequence ID" value="AES76462.1"/>
    <property type="molecule type" value="Genomic_DNA"/>
</dbReference>
<dbReference type="Gramene" id="rna37307">
    <property type="protein sequence ID" value="RHN52613.1"/>
    <property type="gene ID" value="gene37307"/>
</dbReference>
<keyword evidence="6" id="KW-1133">Transmembrane helix</keyword>
<dbReference type="PANTHER" id="PTHR33248">
    <property type="entry name" value="ZINC ION-BINDING PROTEIN"/>
    <property type="match status" value="1"/>
</dbReference>
<keyword evidence="3" id="KW-0862">Zinc</keyword>
<dbReference type="Gramene" id="rna16124">
    <property type="protein sequence ID" value="RHN67879.1"/>
    <property type="gene ID" value="gene16124"/>
</dbReference>
<dbReference type="EMBL" id="PSQE01000003">
    <property type="protein sequence ID" value="RHN67879.1"/>
    <property type="molecule type" value="Genomic_DNA"/>
</dbReference>
<evidence type="ECO:0000256" key="1">
    <source>
        <dbReference type="ARBA" id="ARBA00022723"/>
    </source>
</evidence>
<evidence type="ECO:0000256" key="6">
    <source>
        <dbReference type="SAM" id="Phobius"/>
    </source>
</evidence>
<proteinExistence type="predicted"/>
<dbReference type="PROSITE" id="PS51999">
    <property type="entry name" value="ZF_GRF"/>
    <property type="match status" value="1"/>
</dbReference>
<evidence type="ECO:0000313" key="11">
    <source>
        <dbReference type="EnsemblPlants" id="AES76462"/>
    </source>
</evidence>
<name>G7KL73_MEDTR</name>
<dbReference type="Proteomes" id="UP000265566">
    <property type="component" value="Chromosome 6"/>
</dbReference>
<keyword evidence="6" id="KW-0812">Transmembrane</keyword>
<keyword evidence="1" id="KW-0479">Metal-binding</keyword>
<evidence type="ECO:0000313" key="9">
    <source>
        <dbReference type="EMBL" id="RHN52613.1"/>
    </source>
</evidence>
<evidence type="ECO:0000313" key="8">
    <source>
        <dbReference type="EMBL" id="AES76462.1"/>
    </source>
</evidence>
<evidence type="ECO:0000256" key="5">
    <source>
        <dbReference type="SAM" id="MobiDB-lite"/>
    </source>
</evidence>
<feature type="region of interest" description="Disordered" evidence="5">
    <location>
        <begin position="1"/>
        <end position="31"/>
    </location>
</feature>
<dbReference type="EMBL" id="PSQE01000006">
    <property type="protein sequence ID" value="RHN52613.1"/>
    <property type="molecule type" value="Genomic_DNA"/>
</dbReference>
<evidence type="ECO:0000313" key="10">
    <source>
        <dbReference type="EMBL" id="RHN67879.1"/>
    </source>
</evidence>
<accession>G7KL73</accession>
<evidence type="ECO:0000256" key="4">
    <source>
        <dbReference type="PROSITE-ProRule" id="PRU01343"/>
    </source>
</evidence>
<gene>
    <name evidence="8" type="ordered locus">MTR_6g079080</name>
    <name evidence="10" type="ORF">MtrunA17_Chr3g0107531</name>
    <name evidence="9" type="ORF">MtrunA17_Chr6g0482431</name>
</gene>
<reference evidence="8 12" key="2">
    <citation type="journal article" date="2014" name="BMC Genomics">
        <title>An improved genome release (version Mt4.0) for the model legume Medicago truncatula.</title>
        <authorList>
            <person name="Tang H."/>
            <person name="Krishnakumar V."/>
            <person name="Bidwell S."/>
            <person name="Rosen B."/>
            <person name="Chan A."/>
            <person name="Zhou S."/>
            <person name="Gentzbittel L."/>
            <person name="Childs K.L."/>
            <person name="Yandell M."/>
            <person name="Gundlach H."/>
            <person name="Mayer K.F."/>
            <person name="Schwartz D.C."/>
            <person name="Town C.D."/>
        </authorList>
    </citation>
    <scope>GENOME REANNOTATION</scope>
    <source>
        <strain evidence="11 12">cv. Jemalong A17</strain>
    </source>
</reference>
<evidence type="ECO:0000259" key="7">
    <source>
        <dbReference type="PROSITE" id="PS51999"/>
    </source>
</evidence>
<feature type="domain" description="GRF-type" evidence="7">
    <location>
        <begin position="37"/>
        <end position="83"/>
    </location>
</feature>
<dbReference type="Pfam" id="PF06839">
    <property type="entry name" value="Zn_ribbon_GRF"/>
    <property type="match status" value="1"/>
</dbReference>
<keyword evidence="2 4" id="KW-0863">Zinc-finger</keyword>
<dbReference type="AlphaFoldDB" id="G7KL73"/>
<reference evidence="11" key="3">
    <citation type="submission" date="2015-04" db="UniProtKB">
        <authorList>
            <consortium name="EnsemblPlants"/>
        </authorList>
    </citation>
    <scope>IDENTIFICATION</scope>
    <source>
        <strain evidence="11">cv. Jemalong A17</strain>
    </source>
</reference>
<dbReference type="Proteomes" id="UP000265566">
    <property type="component" value="Chromosome 3"/>
</dbReference>
<sequence length="150" mass="17284">MSSAGSHVNRRSNSNNENGRAISGSVGSGFKGQIRKCQCGEFLVMKTVTDMRNPNYGKKFWGCRNWRNRSDSGCNYFQFLSDDDNGDVDERDMKIARLKKKNGKLKHEVCFLKEELCNSRRWSKIAIMFGFLCFGFNIVLMTMIFSMYLK</sequence>